<dbReference type="STRING" id="3055.A0A2K3DVS1"/>
<organism evidence="4 5">
    <name type="scientific">Chlamydomonas reinhardtii</name>
    <name type="common">Chlamydomonas smithii</name>
    <dbReference type="NCBI Taxonomy" id="3055"/>
    <lineage>
        <taxon>Eukaryota</taxon>
        <taxon>Viridiplantae</taxon>
        <taxon>Chlorophyta</taxon>
        <taxon>core chlorophytes</taxon>
        <taxon>Chlorophyceae</taxon>
        <taxon>CS clade</taxon>
        <taxon>Chlamydomonadales</taxon>
        <taxon>Chlamydomonadaceae</taxon>
        <taxon>Chlamydomonas</taxon>
    </lineage>
</organism>
<dbReference type="Gene3D" id="3.30.200.20">
    <property type="entry name" value="Phosphorylase Kinase, domain 1"/>
    <property type="match status" value="1"/>
</dbReference>
<proteinExistence type="predicted"/>
<keyword evidence="2" id="KW-0812">Transmembrane</keyword>
<evidence type="ECO:0000313" key="4">
    <source>
        <dbReference type="EMBL" id="PNW84612.1"/>
    </source>
</evidence>
<dbReference type="Proteomes" id="UP000006906">
    <property type="component" value="Chromosome 3"/>
</dbReference>
<dbReference type="KEGG" id="cre:CHLRE_03g151300v5"/>
<evidence type="ECO:0000256" key="1">
    <source>
        <dbReference type="SAM" id="MobiDB-lite"/>
    </source>
</evidence>
<dbReference type="InterPro" id="IPR001245">
    <property type="entry name" value="Ser-Thr/Tyr_kinase_cat_dom"/>
</dbReference>
<feature type="domain" description="Protein kinase" evidence="3">
    <location>
        <begin position="530"/>
        <end position="850"/>
    </location>
</feature>
<dbReference type="GO" id="GO:0005524">
    <property type="term" value="F:ATP binding"/>
    <property type="evidence" value="ECO:0007669"/>
    <property type="project" value="InterPro"/>
</dbReference>
<dbReference type="RefSeq" id="XP_042925645.1">
    <property type="nucleotide sequence ID" value="XM_043060516.1"/>
</dbReference>
<dbReference type="GeneID" id="5721133"/>
<accession>A0A2K3DVS1</accession>
<dbReference type="SUPFAM" id="SSF56112">
    <property type="entry name" value="Protein kinase-like (PK-like)"/>
    <property type="match status" value="2"/>
</dbReference>
<dbReference type="GO" id="GO:0007165">
    <property type="term" value="P:signal transduction"/>
    <property type="evidence" value="ECO:0000318"/>
    <property type="project" value="GO_Central"/>
</dbReference>
<keyword evidence="5" id="KW-1185">Reference proteome</keyword>
<dbReference type="PANTHER" id="PTHR44329">
    <property type="entry name" value="SERINE/THREONINE-PROTEIN KINASE TNNI3K-RELATED"/>
    <property type="match status" value="1"/>
</dbReference>
<dbReference type="InParanoid" id="A0A2K3DVS1"/>
<dbReference type="GO" id="GO:0005737">
    <property type="term" value="C:cytoplasm"/>
    <property type="evidence" value="ECO:0000318"/>
    <property type="project" value="GO_Central"/>
</dbReference>
<feature type="region of interest" description="Disordered" evidence="1">
    <location>
        <begin position="353"/>
        <end position="388"/>
    </location>
</feature>
<feature type="compositionally biased region" description="Low complexity" evidence="1">
    <location>
        <begin position="275"/>
        <end position="287"/>
    </location>
</feature>
<feature type="compositionally biased region" description="Low complexity" evidence="1">
    <location>
        <begin position="301"/>
        <end position="324"/>
    </location>
</feature>
<dbReference type="InterPro" id="IPR051681">
    <property type="entry name" value="Ser/Thr_Kinases-Pseudokinases"/>
</dbReference>
<dbReference type="Gramene" id="PNW84612">
    <property type="protein sequence ID" value="PNW84612"/>
    <property type="gene ID" value="CHLRE_03g151300v5"/>
</dbReference>
<evidence type="ECO:0000259" key="3">
    <source>
        <dbReference type="PROSITE" id="PS50011"/>
    </source>
</evidence>
<dbReference type="Gene3D" id="1.10.510.10">
    <property type="entry name" value="Transferase(Phosphotransferase) domain 1"/>
    <property type="match status" value="1"/>
</dbReference>
<feature type="compositionally biased region" description="Low complexity" evidence="1">
    <location>
        <begin position="905"/>
        <end position="914"/>
    </location>
</feature>
<dbReference type="EMBL" id="CM008964">
    <property type="protein sequence ID" value="PNW84612.1"/>
    <property type="molecule type" value="Genomic_DNA"/>
</dbReference>
<feature type="region of interest" description="Disordered" evidence="1">
    <location>
        <begin position="882"/>
        <end position="914"/>
    </location>
</feature>
<dbReference type="OrthoDB" id="4062651at2759"/>
<dbReference type="PANTHER" id="PTHR44329:SF214">
    <property type="entry name" value="PROTEIN KINASE DOMAIN-CONTAINING PROTEIN"/>
    <property type="match status" value="1"/>
</dbReference>
<dbReference type="Pfam" id="PF07714">
    <property type="entry name" value="PK_Tyr_Ser-Thr"/>
    <property type="match status" value="1"/>
</dbReference>
<dbReference type="GO" id="GO:0004672">
    <property type="term" value="F:protein kinase activity"/>
    <property type="evidence" value="ECO:0000318"/>
    <property type="project" value="GO_Central"/>
</dbReference>
<evidence type="ECO:0000313" key="5">
    <source>
        <dbReference type="Proteomes" id="UP000006906"/>
    </source>
</evidence>
<evidence type="ECO:0000256" key="2">
    <source>
        <dbReference type="SAM" id="Phobius"/>
    </source>
</evidence>
<feature type="transmembrane region" description="Helical" evidence="2">
    <location>
        <begin position="162"/>
        <end position="181"/>
    </location>
</feature>
<sequence>MLWSALCEAVQIGPGVTLTLAQLVFETPPSDNMFRAPGLPFLRPSSAGPDTGARLLLRDSVVWSAVCFPALVRTANAGAVPRPPGEPGNQSFIGEVAQDGCVPATNSSAYAAAALLSRCHPAGRMALVDYALAGAVVGVSQNAVPAHYSVVLKNITGLCRSVLSMSCISTFTAIGCFLAAMNNYTAPADVLTSASEGGGGGGSVYGATPADGGSGGGSGDSGDGADTVLLAGLLGGLGGVLVLLAVVGGVLWVRRRRRDAAYRAAAQRQHGTSKGDVVAAADGPDAGHQPPSYPGQGNSDGTAVVRSTTTASSKTASSGGKGSMSTAVCGGGAVAAAARPLSEVVVLDGSGVAGAGGKAPQQGDGGKDGWRSGVTAKTPTRNRGSTGLLTSEVGCTRTRSGSSAAGLVVGADAGGASGSKSHVATAAAATATAAGFGSLSQPHPAQAQAQVAHPVAKPQAPLDYDSVVALHSPINIDMALDVLVVERDTVAVASAAAAEGGSGDGAASPRVAAAAGAAGVGADAGSNVLTLLPTLRGRGAFGRVVEGVYQGQRVAVKLLTPAGLSQELSDDLRASFRQEVAVLGRCQHDNVVRLLAASINPKQLCLVMELCECSLEKLIYSGTLMPLPKVLHIAAQVAAGLVYLHPTIMHRDLGGGGGVRAMREGCPLCSRFAKSSCGFSVLIPLTLPLTIPNIKLLRPHVCANEPHFITKQKPANVLINGADTDTPIAKLTDFGLARMRSVTMPTLNPEAGTPAYMAPECYDVNNDVITSKADVFSLGALLWTCLSGREPWAGQNMVQVAVAITVHRQRLPLSALPEERCPPKLRRLIEACWEHDPLRRPAAAEVHKELLVVLEQVTSGSANGPGKPIPCVTGALVNCDHNTAGDTSLPPPRVLANLRDEQEQPQEPQQQQSP</sequence>
<gene>
    <name evidence="4" type="ORF">CHLRE_03g151300v5</name>
</gene>
<dbReference type="InterPro" id="IPR000719">
    <property type="entry name" value="Prot_kinase_dom"/>
</dbReference>
<name>A0A2K3DVS1_CHLRE</name>
<protein>
    <recommendedName>
        <fullName evidence="3">Protein kinase domain-containing protein</fullName>
    </recommendedName>
</protein>
<dbReference type="PROSITE" id="PS50011">
    <property type="entry name" value="PROTEIN_KINASE_DOM"/>
    <property type="match status" value="1"/>
</dbReference>
<dbReference type="AlphaFoldDB" id="A0A2K3DVS1"/>
<feature type="transmembrane region" description="Helical" evidence="2">
    <location>
        <begin position="228"/>
        <end position="253"/>
    </location>
</feature>
<dbReference type="InterPro" id="IPR011009">
    <property type="entry name" value="Kinase-like_dom_sf"/>
</dbReference>
<reference evidence="4 5" key="1">
    <citation type="journal article" date="2007" name="Science">
        <title>The Chlamydomonas genome reveals the evolution of key animal and plant functions.</title>
        <authorList>
            <person name="Merchant S.S."/>
            <person name="Prochnik S.E."/>
            <person name="Vallon O."/>
            <person name="Harris E.H."/>
            <person name="Karpowicz S.J."/>
            <person name="Witman G.B."/>
            <person name="Terry A."/>
            <person name="Salamov A."/>
            <person name="Fritz-Laylin L.K."/>
            <person name="Marechal-Drouard L."/>
            <person name="Marshall W.F."/>
            <person name="Qu L.H."/>
            <person name="Nelson D.R."/>
            <person name="Sanderfoot A.A."/>
            <person name="Spalding M.H."/>
            <person name="Kapitonov V.V."/>
            <person name="Ren Q."/>
            <person name="Ferris P."/>
            <person name="Lindquist E."/>
            <person name="Shapiro H."/>
            <person name="Lucas S.M."/>
            <person name="Grimwood J."/>
            <person name="Schmutz J."/>
            <person name="Cardol P."/>
            <person name="Cerutti H."/>
            <person name="Chanfreau G."/>
            <person name="Chen C.L."/>
            <person name="Cognat V."/>
            <person name="Croft M.T."/>
            <person name="Dent R."/>
            <person name="Dutcher S."/>
            <person name="Fernandez E."/>
            <person name="Fukuzawa H."/>
            <person name="Gonzalez-Ballester D."/>
            <person name="Gonzalez-Halphen D."/>
            <person name="Hallmann A."/>
            <person name="Hanikenne M."/>
            <person name="Hippler M."/>
            <person name="Inwood W."/>
            <person name="Jabbari K."/>
            <person name="Kalanon M."/>
            <person name="Kuras R."/>
            <person name="Lefebvre P.A."/>
            <person name="Lemaire S.D."/>
            <person name="Lobanov A.V."/>
            <person name="Lohr M."/>
            <person name="Manuell A."/>
            <person name="Meier I."/>
            <person name="Mets L."/>
            <person name="Mittag M."/>
            <person name="Mittelmeier T."/>
            <person name="Moroney J.V."/>
            <person name="Moseley J."/>
            <person name="Napoli C."/>
            <person name="Nedelcu A.M."/>
            <person name="Niyogi K."/>
            <person name="Novoselov S.V."/>
            <person name="Paulsen I.T."/>
            <person name="Pazour G."/>
            <person name="Purton S."/>
            <person name="Ral J.P."/>
            <person name="Riano-Pachon D.M."/>
            <person name="Riekhof W."/>
            <person name="Rymarquis L."/>
            <person name="Schroda M."/>
            <person name="Stern D."/>
            <person name="Umen J."/>
            <person name="Willows R."/>
            <person name="Wilson N."/>
            <person name="Zimmer S.L."/>
            <person name="Allmer J."/>
            <person name="Balk J."/>
            <person name="Bisova K."/>
            <person name="Chen C.J."/>
            <person name="Elias M."/>
            <person name="Gendler K."/>
            <person name="Hauser C."/>
            <person name="Lamb M.R."/>
            <person name="Ledford H."/>
            <person name="Long J.C."/>
            <person name="Minagawa J."/>
            <person name="Page M.D."/>
            <person name="Pan J."/>
            <person name="Pootakham W."/>
            <person name="Roje S."/>
            <person name="Rose A."/>
            <person name="Stahlberg E."/>
            <person name="Terauchi A.M."/>
            <person name="Yang P."/>
            <person name="Ball S."/>
            <person name="Bowler C."/>
            <person name="Dieckmann C.L."/>
            <person name="Gladyshev V.N."/>
            <person name="Green P."/>
            <person name="Jorgensen R."/>
            <person name="Mayfield S."/>
            <person name="Mueller-Roeber B."/>
            <person name="Rajamani S."/>
            <person name="Sayre R.T."/>
            <person name="Brokstein P."/>
            <person name="Dubchak I."/>
            <person name="Goodstein D."/>
            <person name="Hornick L."/>
            <person name="Huang Y.W."/>
            <person name="Jhaveri J."/>
            <person name="Luo Y."/>
            <person name="Martinez D."/>
            <person name="Ngau W.C."/>
            <person name="Otillar B."/>
            <person name="Poliakov A."/>
            <person name="Porter A."/>
            <person name="Szajkowski L."/>
            <person name="Werner G."/>
            <person name="Zhou K."/>
            <person name="Grigoriev I.V."/>
            <person name="Rokhsar D.S."/>
            <person name="Grossman A.R."/>
        </authorList>
    </citation>
    <scope>NUCLEOTIDE SEQUENCE [LARGE SCALE GENOMIC DNA]</scope>
    <source>
        <strain evidence="5">CC-503</strain>
    </source>
</reference>
<keyword evidence="2" id="KW-0472">Membrane</keyword>
<feature type="region of interest" description="Disordered" evidence="1">
    <location>
        <begin position="264"/>
        <end position="324"/>
    </location>
</feature>
<keyword evidence="2" id="KW-1133">Transmembrane helix</keyword>
<dbReference type="Pfam" id="PF00069">
    <property type="entry name" value="Pkinase"/>
    <property type="match status" value="1"/>
</dbReference>
<feature type="compositionally biased region" description="Polar residues" evidence="1">
    <location>
        <begin position="375"/>
        <end position="388"/>
    </location>
</feature>